<dbReference type="CDD" id="cd07342">
    <property type="entry name" value="M48C_Oma1_like"/>
    <property type="match status" value="1"/>
</dbReference>
<dbReference type="InterPro" id="IPR001478">
    <property type="entry name" value="PDZ"/>
</dbReference>
<dbReference type="Gene3D" id="3.30.2010.10">
    <property type="entry name" value="Metalloproteases ('zincins'), catalytic domain"/>
    <property type="match status" value="1"/>
</dbReference>
<dbReference type="GO" id="GO:0046872">
    <property type="term" value="F:metal ion binding"/>
    <property type="evidence" value="ECO:0007669"/>
    <property type="project" value="UniProtKB-KW"/>
</dbReference>
<evidence type="ECO:0000256" key="1">
    <source>
        <dbReference type="ARBA" id="ARBA00022670"/>
    </source>
</evidence>
<evidence type="ECO:0000256" key="7">
    <source>
        <dbReference type="SAM" id="MobiDB-lite"/>
    </source>
</evidence>
<dbReference type="RefSeq" id="WP_014235232.1">
    <property type="nucleotide sequence ID" value="NC_016616.1"/>
</dbReference>
<evidence type="ECO:0000313" key="9">
    <source>
        <dbReference type="EMBL" id="AEV24530.1"/>
    </source>
</evidence>
<feature type="domain" description="PDZ" evidence="8">
    <location>
        <begin position="105"/>
        <end position="150"/>
    </location>
</feature>
<dbReference type="InterPro" id="IPR036034">
    <property type="entry name" value="PDZ_sf"/>
</dbReference>
<dbReference type="InterPro" id="IPR001915">
    <property type="entry name" value="Peptidase_M48"/>
</dbReference>
<dbReference type="Pfam" id="PF01435">
    <property type="entry name" value="Peptidase_M48"/>
    <property type="match status" value="1"/>
</dbReference>
<dbReference type="GO" id="GO:0051603">
    <property type="term" value="P:proteolysis involved in protein catabolic process"/>
    <property type="evidence" value="ECO:0007669"/>
    <property type="project" value="TreeGrafter"/>
</dbReference>
<keyword evidence="5 6" id="KW-0482">Metalloprotease</keyword>
<dbReference type="PANTHER" id="PTHR22726:SF1">
    <property type="entry name" value="METALLOENDOPEPTIDASE OMA1, MITOCHONDRIAL"/>
    <property type="match status" value="1"/>
</dbReference>
<evidence type="ECO:0000256" key="4">
    <source>
        <dbReference type="ARBA" id="ARBA00022833"/>
    </source>
</evidence>
<dbReference type="eggNOG" id="COG0501">
    <property type="taxonomic scope" value="Bacteria"/>
</dbReference>
<evidence type="ECO:0000256" key="5">
    <source>
        <dbReference type="ARBA" id="ARBA00023049"/>
    </source>
</evidence>
<proteinExistence type="inferred from homology"/>
<keyword evidence="4 6" id="KW-0862">Zinc</keyword>
<dbReference type="GO" id="GO:0016020">
    <property type="term" value="C:membrane"/>
    <property type="evidence" value="ECO:0007669"/>
    <property type="project" value="TreeGrafter"/>
</dbReference>
<keyword evidence="1 6" id="KW-0645">Protease</keyword>
<dbReference type="STRING" id="640081.Dsui_0107"/>
<gene>
    <name evidence="9" type="ordered locus">Dsui_0107</name>
</gene>
<dbReference type="InterPro" id="IPR051156">
    <property type="entry name" value="Mito/Outer_Membr_Metalloprot"/>
</dbReference>
<evidence type="ECO:0000313" key="10">
    <source>
        <dbReference type="Proteomes" id="UP000005633"/>
    </source>
</evidence>
<dbReference type="AlphaFoldDB" id="G8QLK1"/>
<dbReference type="EMBL" id="CP003153">
    <property type="protein sequence ID" value="AEV24530.1"/>
    <property type="molecule type" value="Genomic_DNA"/>
</dbReference>
<protein>
    <submittedName>
        <fullName evidence="9">PDZ domain-containing protein</fullName>
    </submittedName>
</protein>
<keyword evidence="2" id="KW-0479">Metal-binding</keyword>
<dbReference type="PROSITE" id="PS50106">
    <property type="entry name" value="PDZ"/>
    <property type="match status" value="1"/>
</dbReference>
<dbReference type="KEGG" id="dsu:Dsui_0107"/>
<dbReference type="InterPro" id="IPR041489">
    <property type="entry name" value="PDZ_6"/>
</dbReference>
<keyword evidence="3 6" id="KW-0378">Hydrolase</keyword>
<dbReference type="OrthoDB" id="8775841at2"/>
<evidence type="ECO:0000256" key="2">
    <source>
        <dbReference type="ARBA" id="ARBA00022723"/>
    </source>
</evidence>
<dbReference type="GO" id="GO:0004222">
    <property type="term" value="F:metalloendopeptidase activity"/>
    <property type="evidence" value="ECO:0007669"/>
    <property type="project" value="InterPro"/>
</dbReference>
<comment type="cofactor">
    <cofactor evidence="6">
        <name>Zn(2+)</name>
        <dbReference type="ChEBI" id="CHEBI:29105"/>
    </cofactor>
    <text evidence="6">Binds 1 zinc ion per subunit.</text>
</comment>
<evidence type="ECO:0000259" key="8">
    <source>
        <dbReference type="PROSITE" id="PS50106"/>
    </source>
</evidence>
<evidence type="ECO:0000256" key="6">
    <source>
        <dbReference type="RuleBase" id="RU003983"/>
    </source>
</evidence>
<dbReference type="PANTHER" id="PTHR22726">
    <property type="entry name" value="METALLOENDOPEPTIDASE OMA1"/>
    <property type="match status" value="1"/>
</dbReference>
<sequence length="358" mass="38783">MRHFITVLFVCLCVSACAPVTRRPAVDDQKTSAEKELQRDMAFKERLKRQERADAVAFRILTGAADLCEKQVKPSTGMRLIHNGMYKDEWSRSATKIIGKGPAPLVTNVAPQSPAQLAGVQPGDRILSIENRTFSQSDSVQEALDAAMRSLEAGEATAIRIQRGEKEIEAQLTPVKACAYPVTVVDNDAVNAYADGKQIILTSGMMRFAQDDNELGLVLGHELAHNTMGHLDKKRNNSLLGALLGAVISVGTGVDVTRLAGDLGSMAFSQGFESEADYVGLYYAARAGFDVDNAPNFWRRMAVEHPQAIGHGTSHPDTASRFLALEATSKEIAAKRTNGNPLHPERETLTETPLPSGN</sequence>
<organism evidence="9 10">
    <name type="scientific">Azospira oryzae (strain ATCC BAA-33 / DSM 13638 / PS)</name>
    <name type="common">Dechlorosoma suillum</name>
    <dbReference type="NCBI Taxonomy" id="640081"/>
    <lineage>
        <taxon>Bacteria</taxon>
        <taxon>Pseudomonadati</taxon>
        <taxon>Pseudomonadota</taxon>
        <taxon>Betaproteobacteria</taxon>
        <taxon>Rhodocyclales</taxon>
        <taxon>Rhodocyclaceae</taxon>
        <taxon>Azospira</taxon>
    </lineage>
</organism>
<dbReference type="Gene3D" id="2.30.42.10">
    <property type="match status" value="1"/>
</dbReference>
<dbReference type="Pfam" id="PF17820">
    <property type="entry name" value="PDZ_6"/>
    <property type="match status" value="1"/>
</dbReference>
<dbReference type="HOGENOM" id="CLU_066166_0_0_4"/>
<dbReference type="SMART" id="SM00228">
    <property type="entry name" value="PDZ"/>
    <property type="match status" value="1"/>
</dbReference>
<reference evidence="9 10" key="1">
    <citation type="journal article" date="2012" name="J. Bacteriol.">
        <title>Complete genome sequence of the anaerobic perchlorate-reducing bacterium Azospira suillum strain PS.</title>
        <authorList>
            <person name="Byrne-Bailey K.G."/>
            <person name="Coates J.D."/>
        </authorList>
    </citation>
    <scope>NUCLEOTIDE SEQUENCE [LARGE SCALE GENOMIC DNA]</scope>
    <source>
        <strain evidence="10">ATCC BAA-33 / DSM 13638 / PS</strain>
    </source>
</reference>
<name>G8QLK1_AZOOP</name>
<dbReference type="Proteomes" id="UP000005633">
    <property type="component" value="Chromosome"/>
</dbReference>
<evidence type="ECO:0000256" key="3">
    <source>
        <dbReference type="ARBA" id="ARBA00022801"/>
    </source>
</evidence>
<dbReference type="SUPFAM" id="SSF50156">
    <property type="entry name" value="PDZ domain-like"/>
    <property type="match status" value="1"/>
</dbReference>
<feature type="region of interest" description="Disordered" evidence="7">
    <location>
        <begin position="333"/>
        <end position="358"/>
    </location>
</feature>
<comment type="similarity">
    <text evidence="6">Belongs to the peptidase M48 family.</text>
</comment>
<accession>G8QLK1</accession>